<dbReference type="Proteomes" id="UP001460270">
    <property type="component" value="Unassembled WGS sequence"/>
</dbReference>
<reference evidence="2" key="1">
    <citation type="submission" date="2024-04" db="EMBL/GenBank/DDBJ databases">
        <title>Salinicola lusitanus LLJ914,a marine bacterium isolated from the Okinawa Trough.</title>
        <authorList>
            <person name="Li J."/>
        </authorList>
    </citation>
    <scope>NUCLEOTIDE SEQUENCE [LARGE SCALE GENOMIC DNA]</scope>
</reference>
<evidence type="ECO:0000313" key="1">
    <source>
        <dbReference type="EMBL" id="KAK7880342.1"/>
    </source>
</evidence>
<evidence type="ECO:0000313" key="2">
    <source>
        <dbReference type="Proteomes" id="UP001460270"/>
    </source>
</evidence>
<proteinExistence type="predicted"/>
<keyword evidence="2" id="KW-1185">Reference proteome</keyword>
<comment type="caution">
    <text evidence="1">The sequence shown here is derived from an EMBL/GenBank/DDBJ whole genome shotgun (WGS) entry which is preliminary data.</text>
</comment>
<dbReference type="AlphaFoldDB" id="A0AAW0MT50"/>
<protein>
    <submittedName>
        <fullName evidence="1">Uncharacterized protein</fullName>
    </submittedName>
</protein>
<sequence length="168" mass="18594">MNHDLAAYNCFRRVRVESEARSADTEASAVAAQLLEKPVTLHRDIRSVLELQKSVVSVDAAVSLAEKALQKFPDSRYLKSCLSMSLKWQVEQLGETASQELIERTAHLLSEVISLYPDSCFKTEIDRANVLGKSNHSLSQADRIYQDCSDESWGLCPNSSSTTATPTS</sequence>
<organism evidence="1 2">
    <name type="scientific">Mugilogobius chulae</name>
    <name type="common">yellowstripe goby</name>
    <dbReference type="NCBI Taxonomy" id="88201"/>
    <lineage>
        <taxon>Eukaryota</taxon>
        <taxon>Metazoa</taxon>
        <taxon>Chordata</taxon>
        <taxon>Craniata</taxon>
        <taxon>Vertebrata</taxon>
        <taxon>Euteleostomi</taxon>
        <taxon>Actinopterygii</taxon>
        <taxon>Neopterygii</taxon>
        <taxon>Teleostei</taxon>
        <taxon>Neoteleostei</taxon>
        <taxon>Acanthomorphata</taxon>
        <taxon>Gobiaria</taxon>
        <taxon>Gobiiformes</taxon>
        <taxon>Gobioidei</taxon>
        <taxon>Gobiidae</taxon>
        <taxon>Gobionellinae</taxon>
        <taxon>Mugilogobius</taxon>
    </lineage>
</organism>
<gene>
    <name evidence="1" type="ORF">WMY93_033016</name>
</gene>
<dbReference type="EMBL" id="JBBPFD010000111">
    <property type="protein sequence ID" value="KAK7880342.1"/>
    <property type="molecule type" value="Genomic_DNA"/>
</dbReference>
<accession>A0AAW0MT50</accession>
<name>A0AAW0MT50_9GOBI</name>